<proteinExistence type="predicted"/>
<dbReference type="AlphaFoldDB" id="J9E7H8"/>
<evidence type="ECO:0000313" key="2">
    <source>
        <dbReference type="Proteomes" id="UP000004810"/>
    </source>
</evidence>
<feature type="non-terminal residue" evidence="1">
    <location>
        <position position="1"/>
    </location>
</feature>
<accession>J9E7H8</accession>
<sequence>EEESAVENEEEESKNKYDVEKLGLKSRRKIPSSSRGCKGKNCLPEYDHLPRMSLLKQIPLSMSNRNKQQSLVAFKLTKDDEEKEEMNDIDEEKKKLMAKKLMMQAFMIWLLLKKR</sequence>
<reference evidence="2" key="1">
    <citation type="submission" date="2012-08" db="EMBL/GenBank/DDBJ databases">
        <title>The Genome Sequence of Wuchereria bancrofti.</title>
        <authorList>
            <person name="Nutman T.B."/>
            <person name="Fink D.L."/>
            <person name="Russ C."/>
            <person name="Young S."/>
            <person name="Zeng Q."/>
            <person name="Koehrsen M."/>
            <person name="Alvarado L."/>
            <person name="Berlin A."/>
            <person name="Chapman S.B."/>
            <person name="Chen Z."/>
            <person name="Freedman E."/>
            <person name="Gellesch M."/>
            <person name="Goldberg J."/>
            <person name="Griggs A."/>
            <person name="Gujja S."/>
            <person name="Heilman E.R."/>
            <person name="Heiman D."/>
            <person name="Hepburn T."/>
            <person name="Howarth C."/>
            <person name="Jen D."/>
            <person name="Larson L."/>
            <person name="Lewis B."/>
            <person name="Mehta T."/>
            <person name="Park D."/>
            <person name="Pearson M."/>
            <person name="Roberts A."/>
            <person name="Saif S."/>
            <person name="Shea T."/>
            <person name="Shenoy N."/>
            <person name="Sisk P."/>
            <person name="Stolte C."/>
            <person name="Sykes S."/>
            <person name="Walk T."/>
            <person name="White J."/>
            <person name="Yandava C."/>
            <person name="Haas B."/>
            <person name="Henn M.R."/>
            <person name="Nusbaum C."/>
            <person name="Birren B."/>
        </authorList>
    </citation>
    <scope>NUCLEOTIDE SEQUENCE [LARGE SCALE GENOMIC DNA]</scope>
    <source>
        <strain evidence="2">NA</strain>
    </source>
</reference>
<feature type="non-terminal residue" evidence="1">
    <location>
        <position position="115"/>
    </location>
</feature>
<comment type="caution">
    <text evidence="1">The sequence shown here is derived from an EMBL/GenBank/DDBJ whole genome shotgun (WGS) entry which is preliminary data.</text>
</comment>
<name>J9E7H8_WUCBA</name>
<gene>
    <name evidence="1" type="ORF">WUBG_11033</name>
</gene>
<evidence type="ECO:0000313" key="1">
    <source>
        <dbReference type="EMBL" id="EJW78058.1"/>
    </source>
</evidence>
<dbReference type="Proteomes" id="UP000004810">
    <property type="component" value="Unassembled WGS sequence"/>
</dbReference>
<dbReference type="EMBL" id="ADBV01007024">
    <property type="protein sequence ID" value="EJW78058.1"/>
    <property type="molecule type" value="Genomic_DNA"/>
</dbReference>
<organism evidence="1 2">
    <name type="scientific">Wuchereria bancrofti</name>
    <dbReference type="NCBI Taxonomy" id="6293"/>
    <lineage>
        <taxon>Eukaryota</taxon>
        <taxon>Metazoa</taxon>
        <taxon>Ecdysozoa</taxon>
        <taxon>Nematoda</taxon>
        <taxon>Chromadorea</taxon>
        <taxon>Rhabditida</taxon>
        <taxon>Spirurina</taxon>
        <taxon>Spiruromorpha</taxon>
        <taxon>Filarioidea</taxon>
        <taxon>Onchocercidae</taxon>
        <taxon>Wuchereria</taxon>
    </lineage>
</organism>
<protein>
    <submittedName>
        <fullName evidence="1">Uncharacterized protein</fullName>
    </submittedName>
</protein>